<dbReference type="EMBL" id="JAESVG020000007">
    <property type="protein sequence ID" value="KAG8625791.1"/>
    <property type="molecule type" value="Genomic_DNA"/>
</dbReference>
<evidence type="ECO:0000256" key="2">
    <source>
        <dbReference type="SAM" id="MobiDB-lite"/>
    </source>
</evidence>
<sequence length="646" mass="69584">MFKKKPQIKPLAPLRSSDRRKIADQIISDYALEAALPESASDEEKAAATTKHTELRNALLPDNVQTARFTTTHGPDLKKLSGTVYVGNQQGQDARVLWFKVEETMYPTVYTLWQNPGIVPLLHTPDIVVKKLQGGADLMTPGLAGPPFPPKAIKGATVAVASLESPSVPVTVGTCVIDVSSLQSARGAKGHAVETIHWAGDELWSFSTANKPGRQQPDEIPEWLQTGDADALADSTAGLTLDDDEDGGVQLGAPPAPSNGASSTATAETAADGAAGKDTEPARVWTTKEIDKAFHDAFLFGVVEHIRTNSGAKNFGLDFPLSQSLVTSTLITPFLPAFSADDSKQLQIKNTSFKNLKKFIKSLDKAQLIKTKEKPNEVVILDIDFEDQAFKNFKPYRLPKKETIGGASQGRGTTANGTPDVSDPSIGQSLSISTFYKPPDRLSPLLNNDPPSNDLFTPSDLKSAITAYIESESLISPTNKRLITLNPILSNALFTGTQPLDKEVNAKGTVPRDALLDRVLSSSTIYFTITRTPPSDPSAAKETSKPRAGSPPKVKITLETRSGNKTVTKIAGVEKFWINPHLLADELRKTCAGSTSVEPLVGSSPKEGAMEVMVQGPQRESVLKALGRRGVRELWVEVVDKVKKKK</sequence>
<comment type="similarity">
    <text evidence="1">Belongs to the eIF2D family.</text>
</comment>
<dbReference type="OrthoDB" id="199771at2759"/>
<feature type="region of interest" description="Disordered" evidence="2">
    <location>
        <begin position="531"/>
        <end position="554"/>
    </location>
</feature>
<dbReference type="InterPro" id="IPR057429">
    <property type="entry name" value="WH_eIF2D"/>
</dbReference>
<evidence type="ECO:0000256" key="1">
    <source>
        <dbReference type="ARBA" id="ARBA00010359"/>
    </source>
</evidence>
<reference evidence="5" key="1">
    <citation type="submission" date="2021-07" db="EMBL/GenBank/DDBJ databases">
        <title>Elsinoe batatas strain:CRI-CJ2 Genome sequencing and assembly.</title>
        <authorList>
            <person name="Huang L."/>
        </authorList>
    </citation>
    <scope>NUCLEOTIDE SEQUENCE</scope>
    <source>
        <strain evidence="5">CRI-CJ2</strain>
    </source>
</reference>
<evidence type="ECO:0000313" key="6">
    <source>
        <dbReference type="Proteomes" id="UP000809789"/>
    </source>
</evidence>
<dbReference type="InterPro" id="IPR041366">
    <property type="entry name" value="Pre-PUA"/>
</dbReference>
<dbReference type="InterPro" id="IPR036885">
    <property type="entry name" value="SWIB_MDM2_dom_sf"/>
</dbReference>
<dbReference type="PANTHER" id="PTHR12217:SF4">
    <property type="entry name" value="EUKARYOTIC TRANSLATION INITIATION FACTOR 2D"/>
    <property type="match status" value="1"/>
</dbReference>
<dbReference type="GO" id="GO:0001731">
    <property type="term" value="P:formation of translation preinitiation complex"/>
    <property type="evidence" value="ECO:0007669"/>
    <property type="project" value="InterPro"/>
</dbReference>
<dbReference type="SUPFAM" id="SSF55159">
    <property type="entry name" value="eIF1-like"/>
    <property type="match status" value="1"/>
</dbReference>
<dbReference type="InterPro" id="IPR001950">
    <property type="entry name" value="SUI1"/>
</dbReference>
<dbReference type="InterPro" id="IPR048248">
    <property type="entry name" value="PUA_eIF2d-like"/>
</dbReference>
<evidence type="ECO:0000313" key="5">
    <source>
        <dbReference type="EMBL" id="KAG8625791.1"/>
    </source>
</evidence>
<dbReference type="AlphaFoldDB" id="A0A8K0L193"/>
<dbReference type="Pfam" id="PF25304">
    <property type="entry name" value="WHD_eIF2D"/>
    <property type="match status" value="1"/>
</dbReference>
<keyword evidence="6" id="KW-1185">Reference proteome</keyword>
<gene>
    <name evidence="5" type="ORF">KVT40_006192</name>
</gene>
<dbReference type="GO" id="GO:0003743">
    <property type="term" value="F:translation initiation factor activity"/>
    <property type="evidence" value="ECO:0007669"/>
    <property type="project" value="InterPro"/>
</dbReference>
<dbReference type="CDD" id="cd11608">
    <property type="entry name" value="eIF2D_C"/>
    <property type="match status" value="1"/>
</dbReference>
<accession>A0A8K0L193</accession>
<dbReference type="Proteomes" id="UP000809789">
    <property type="component" value="Unassembled WGS sequence"/>
</dbReference>
<proteinExistence type="inferred from homology"/>
<feature type="compositionally biased region" description="Polar residues" evidence="2">
    <location>
        <begin position="410"/>
        <end position="424"/>
    </location>
</feature>
<dbReference type="SUPFAM" id="SSF47592">
    <property type="entry name" value="SWIB/MDM2 domain"/>
    <property type="match status" value="1"/>
</dbReference>
<dbReference type="InterPro" id="IPR003121">
    <property type="entry name" value="SWIB_MDM2_domain"/>
</dbReference>
<name>A0A8K0L193_9PEZI</name>
<dbReference type="Pfam" id="PF26292">
    <property type="entry name" value="PUA_elF2D"/>
    <property type="match status" value="1"/>
</dbReference>
<dbReference type="PROSITE" id="PS50890">
    <property type="entry name" value="PUA"/>
    <property type="match status" value="1"/>
</dbReference>
<organism evidence="5 6">
    <name type="scientific">Elsinoe batatas</name>
    <dbReference type="NCBI Taxonomy" id="2601811"/>
    <lineage>
        <taxon>Eukaryota</taxon>
        <taxon>Fungi</taxon>
        <taxon>Dikarya</taxon>
        <taxon>Ascomycota</taxon>
        <taxon>Pezizomycotina</taxon>
        <taxon>Dothideomycetes</taxon>
        <taxon>Dothideomycetidae</taxon>
        <taxon>Myriangiales</taxon>
        <taxon>Elsinoaceae</taxon>
        <taxon>Elsinoe</taxon>
    </lineage>
</organism>
<dbReference type="InterPro" id="IPR036877">
    <property type="entry name" value="SUI1_dom_sf"/>
</dbReference>
<comment type="caution">
    <text evidence="5">The sequence shown here is derived from an EMBL/GenBank/DDBJ whole genome shotgun (WGS) entry which is preliminary data.</text>
</comment>
<dbReference type="InterPro" id="IPR015947">
    <property type="entry name" value="PUA-like_sf"/>
</dbReference>
<feature type="region of interest" description="Disordered" evidence="2">
    <location>
        <begin position="238"/>
        <end position="282"/>
    </location>
</feature>
<protein>
    <submittedName>
        <fullName evidence="5">Uncharacterized protein</fullName>
    </submittedName>
</protein>
<dbReference type="PANTHER" id="PTHR12217">
    <property type="entry name" value="EUKARYOTIC TRANSLATION INITIATION FACTOR 2D"/>
    <property type="match status" value="1"/>
</dbReference>
<dbReference type="InterPro" id="IPR039759">
    <property type="entry name" value="eIF2D_SUI1"/>
</dbReference>
<dbReference type="Gene3D" id="3.10.400.20">
    <property type="match status" value="1"/>
</dbReference>
<feature type="domain" description="DM2" evidence="4">
    <location>
        <begin position="431"/>
        <end position="522"/>
    </location>
</feature>
<dbReference type="Pfam" id="PF26291">
    <property type="entry name" value="SWIB_eIF2D"/>
    <property type="match status" value="1"/>
</dbReference>
<dbReference type="FunFam" id="3.30.780.10:FF:000008">
    <property type="entry name" value="eukaryotic translation initiation factor 2D"/>
    <property type="match status" value="1"/>
</dbReference>
<feature type="region of interest" description="Disordered" evidence="2">
    <location>
        <begin position="401"/>
        <end position="424"/>
    </location>
</feature>
<dbReference type="SUPFAM" id="SSF88697">
    <property type="entry name" value="PUA domain-like"/>
    <property type="match status" value="1"/>
</dbReference>
<dbReference type="PROSITE" id="PS50296">
    <property type="entry name" value="SUI1"/>
    <property type="match status" value="1"/>
</dbReference>
<dbReference type="PROSITE" id="PS51925">
    <property type="entry name" value="SWIB_MDM2"/>
    <property type="match status" value="1"/>
</dbReference>
<feature type="compositionally biased region" description="Low complexity" evidence="2">
    <location>
        <begin position="261"/>
        <end position="274"/>
    </location>
</feature>
<dbReference type="CDD" id="cd21156">
    <property type="entry name" value="PUA_eIF2d-like"/>
    <property type="match status" value="1"/>
</dbReference>
<evidence type="ECO:0000259" key="4">
    <source>
        <dbReference type="PROSITE" id="PS51925"/>
    </source>
</evidence>
<dbReference type="Pfam" id="PF17832">
    <property type="entry name" value="Pre-PUA"/>
    <property type="match status" value="1"/>
</dbReference>
<dbReference type="Pfam" id="PF01253">
    <property type="entry name" value="SUI1"/>
    <property type="match status" value="1"/>
</dbReference>
<dbReference type="Gene3D" id="3.30.780.10">
    <property type="entry name" value="SUI1-like domain"/>
    <property type="match status" value="1"/>
</dbReference>
<evidence type="ECO:0000259" key="3">
    <source>
        <dbReference type="PROSITE" id="PS50296"/>
    </source>
</evidence>
<feature type="domain" description="SUI1" evidence="3">
    <location>
        <begin position="554"/>
        <end position="630"/>
    </location>
</feature>
<dbReference type="InterPro" id="IPR039757">
    <property type="entry name" value="EIF2D"/>
</dbReference>
<dbReference type="InterPro" id="IPR058886">
    <property type="entry name" value="SWIB_eIF2D"/>
</dbReference>